<evidence type="ECO:0000256" key="2">
    <source>
        <dbReference type="SAM" id="SignalP"/>
    </source>
</evidence>
<evidence type="ECO:0000313" key="3">
    <source>
        <dbReference type="EMBL" id="MFC7666230.1"/>
    </source>
</evidence>
<keyword evidence="4" id="KW-1185">Reference proteome</keyword>
<feature type="signal peptide" evidence="2">
    <location>
        <begin position="1"/>
        <end position="19"/>
    </location>
</feature>
<dbReference type="EMBL" id="JBHTEK010000001">
    <property type="protein sequence ID" value="MFC7666230.1"/>
    <property type="molecule type" value="Genomic_DNA"/>
</dbReference>
<accession>A0ABW2TYD0</accession>
<protein>
    <submittedName>
        <fullName evidence="3">Uncharacterized protein</fullName>
    </submittedName>
</protein>
<comment type="caution">
    <text evidence="3">The sequence shown here is derived from an EMBL/GenBank/DDBJ whole genome shotgun (WGS) entry which is preliminary data.</text>
</comment>
<feature type="compositionally biased region" description="Polar residues" evidence="1">
    <location>
        <begin position="75"/>
        <end position="103"/>
    </location>
</feature>
<dbReference type="Proteomes" id="UP001596513">
    <property type="component" value="Unassembled WGS sequence"/>
</dbReference>
<name>A0ABW2TYD0_9BACT</name>
<reference evidence="4" key="1">
    <citation type="journal article" date="2019" name="Int. J. Syst. Evol. Microbiol.">
        <title>The Global Catalogue of Microorganisms (GCM) 10K type strain sequencing project: providing services to taxonomists for standard genome sequencing and annotation.</title>
        <authorList>
            <consortium name="The Broad Institute Genomics Platform"/>
            <consortium name="The Broad Institute Genome Sequencing Center for Infectious Disease"/>
            <person name="Wu L."/>
            <person name="Ma J."/>
        </authorList>
    </citation>
    <scope>NUCLEOTIDE SEQUENCE [LARGE SCALE GENOMIC DNA]</scope>
    <source>
        <strain evidence="4">JCM 19635</strain>
    </source>
</reference>
<feature type="compositionally biased region" description="Low complexity" evidence="1">
    <location>
        <begin position="39"/>
        <end position="59"/>
    </location>
</feature>
<feature type="chain" id="PRO_5047422488" evidence="2">
    <location>
        <begin position="20"/>
        <end position="113"/>
    </location>
</feature>
<dbReference type="RefSeq" id="WP_380199758.1">
    <property type="nucleotide sequence ID" value="NZ_JBHTEK010000001.1"/>
</dbReference>
<feature type="compositionally biased region" description="Polar residues" evidence="1">
    <location>
        <begin position="13"/>
        <end position="30"/>
    </location>
</feature>
<keyword evidence="2" id="KW-0732">Signal</keyword>
<evidence type="ECO:0000256" key="1">
    <source>
        <dbReference type="SAM" id="MobiDB-lite"/>
    </source>
</evidence>
<feature type="region of interest" description="Disordered" evidence="1">
    <location>
        <begin position="13"/>
        <end position="113"/>
    </location>
</feature>
<evidence type="ECO:0000313" key="4">
    <source>
        <dbReference type="Proteomes" id="UP001596513"/>
    </source>
</evidence>
<sequence>MKELLVLAVLAASITTASAQTPRSRAGSHSATERESGRTSASPPASPTTVSPNYSAGKGTRTGRKTDTTPATGPTRASRSSSGTKTRGQSKPTGSGNIESMSKTEPAGPKPKK</sequence>
<organism evidence="3 4">
    <name type="scientific">Hymenobacter humi</name>
    <dbReference type="NCBI Taxonomy" id="1411620"/>
    <lineage>
        <taxon>Bacteria</taxon>
        <taxon>Pseudomonadati</taxon>
        <taxon>Bacteroidota</taxon>
        <taxon>Cytophagia</taxon>
        <taxon>Cytophagales</taxon>
        <taxon>Hymenobacteraceae</taxon>
        <taxon>Hymenobacter</taxon>
    </lineage>
</organism>
<proteinExistence type="predicted"/>
<gene>
    <name evidence="3" type="ORF">ACFQT0_01385</name>
</gene>